<evidence type="ECO:0000256" key="4">
    <source>
        <dbReference type="ARBA" id="ARBA00022827"/>
    </source>
</evidence>
<dbReference type="SUPFAM" id="SSF51905">
    <property type="entry name" value="FAD/NAD(P)-binding domain"/>
    <property type="match status" value="1"/>
</dbReference>
<dbReference type="InterPro" id="IPR000172">
    <property type="entry name" value="GMC_OxRdtase_N"/>
</dbReference>
<dbReference type="PROSITE" id="PS00624">
    <property type="entry name" value="GMC_OXRED_2"/>
    <property type="match status" value="1"/>
</dbReference>
<evidence type="ECO:0000313" key="9">
    <source>
        <dbReference type="Proteomes" id="UP000198280"/>
    </source>
</evidence>
<comment type="similarity">
    <text evidence="2 5">Belongs to the GMC oxidoreductase family.</text>
</comment>
<protein>
    <submittedName>
        <fullName evidence="8">Choline dehydrogenase</fullName>
    </submittedName>
</protein>
<dbReference type="EMBL" id="FZOF01000015">
    <property type="protein sequence ID" value="SNT13609.1"/>
    <property type="molecule type" value="Genomic_DNA"/>
</dbReference>
<feature type="domain" description="Glucose-methanol-choline oxidoreductase N-terminal" evidence="7">
    <location>
        <begin position="263"/>
        <end position="277"/>
    </location>
</feature>
<dbReference type="Pfam" id="PF05199">
    <property type="entry name" value="GMC_oxred_C"/>
    <property type="match status" value="1"/>
</dbReference>
<keyword evidence="9" id="KW-1185">Reference proteome</keyword>
<evidence type="ECO:0000259" key="6">
    <source>
        <dbReference type="PROSITE" id="PS00623"/>
    </source>
</evidence>
<dbReference type="PIRSF" id="PIRSF000137">
    <property type="entry name" value="Alcohol_oxidase"/>
    <property type="match status" value="1"/>
</dbReference>
<dbReference type="PANTHER" id="PTHR11552">
    <property type="entry name" value="GLUCOSE-METHANOL-CHOLINE GMC OXIDOREDUCTASE"/>
    <property type="match status" value="1"/>
</dbReference>
<name>A0A239K7K9_9ACTN</name>
<accession>A0A239K7K9</accession>
<dbReference type="SUPFAM" id="SSF54373">
    <property type="entry name" value="FAD-linked reductases, C-terminal domain"/>
    <property type="match status" value="1"/>
</dbReference>
<evidence type="ECO:0000256" key="1">
    <source>
        <dbReference type="ARBA" id="ARBA00001974"/>
    </source>
</evidence>
<dbReference type="GO" id="GO:0050660">
    <property type="term" value="F:flavin adenine dinucleotide binding"/>
    <property type="evidence" value="ECO:0007669"/>
    <property type="project" value="InterPro"/>
</dbReference>
<dbReference type="AlphaFoldDB" id="A0A239K7K9"/>
<sequence>MADTSAGADEFDYIVVGAGSAGCVLAARLCEDDAARVLLLEAGGADRPPQVSVPAAWPSLLGTRLDWADRTVPQTETGLVVPWPRGRGLGGSSAVNAMNFLRGHPSGYDAWAAEGADGWGWDDLLPCFRRSEDLTGVPDRDPELRGMDGPLRVGPATDRHPLARAFLRAAVEAGHREARDLTGGLEEGFGWGDLSIADGVRQDAATAYLRPALRRPGLHVVTGALAHRVLLAGDRCTGVEYAVDGEPRTARRSPSGQVVLAAGAVGTPQLLMLSGIGPRNHLRHWGIPTAVHLPGVGSHLLDHVLSGVVVRAARPVPPGANNHGEVQGLIRTRPEAPGPDVQLHIADVPIREESLPGPAVGEGWTIMVALMAPHGHGTVRLSGTAPGAPPLIDPRYYADVRDLDTMARGLDAARELAAAPALAEWYGEEVLPGPDTTGTTELRAYLRRNLRSYNHYAGTCRIGTDAYAVVDPELRVRGVDGLRVADASVMPGPVSANTNATVYAIAERAAQLLRTGA</sequence>
<evidence type="ECO:0000256" key="5">
    <source>
        <dbReference type="RuleBase" id="RU003968"/>
    </source>
</evidence>
<dbReference type="Gene3D" id="3.30.560.10">
    <property type="entry name" value="Glucose Oxidase, domain 3"/>
    <property type="match status" value="1"/>
</dbReference>
<organism evidence="8 9">
    <name type="scientific">Actinacidiphila glaucinigra</name>
    <dbReference type="NCBI Taxonomy" id="235986"/>
    <lineage>
        <taxon>Bacteria</taxon>
        <taxon>Bacillati</taxon>
        <taxon>Actinomycetota</taxon>
        <taxon>Actinomycetes</taxon>
        <taxon>Kitasatosporales</taxon>
        <taxon>Streptomycetaceae</taxon>
        <taxon>Actinacidiphila</taxon>
    </lineage>
</organism>
<dbReference type="InterPro" id="IPR012132">
    <property type="entry name" value="GMC_OxRdtase"/>
</dbReference>
<comment type="cofactor">
    <cofactor evidence="1">
        <name>FAD</name>
        <dbReference type="ChEBI" id="CHEBI:57692"/>
    </cofactor>
</comment>
<proteinExistence type="inferred from homology"/>
<evidence type="ECO:0000256" key="2">
    <source>
        <dbReference type="ARBA" id="ARBA00010790"/>
    </source>
</evidence>
<dbReference type="PROSITE" id="PS00623">
    <property type="entry name" value="GMC_OXRED_1"/>
    <property type="match status" value="1"/>
</dbReference>
<dbReference type="InterPro" id="IPR036188">
    <property type="entry name" value="FAD/NAD-bd_sf"/>
</dbReference>
<dbReference type="RefSeq" id="WP_089226307.1">
    <property type="nucleotide sequence ID" value="NZ_FZOF01000015.1"/>
</dbReference>
<dbReference type="GO" id="GO:0016614">
    <property type="term" value="F:oxidoreductase activity, acting on CH-OH group of donors"/>
    <property type="evidence" value="ECO:0007669"/>
    <property type="project" value="InterPro"/>
</dbReference>
<dbReference type="OrthoDB" id="9785276at2"/>
<dbReference type="Pfam" id="PF00732">
    <property type="entry name" value="GMC_oxred_N"/>
    <property type="match status" value="1"/>
</dbReference>
<evidence type="ECO:0000256" key="3">
    <source>
        <dbReference type="ARBA" id="ARBA00022630"/>
    </source>
</evidence>
<keyword evidence="3 5" id="KW-0285">Flavoprotein</keyword>
<evidence type="ECO:0000259" key="7">
    <source>
        <dbReference type="PROSITE" id="PS00624"/>
    </source>
</evidence>
<gene>
    <name evidence="8" type="ORF">SAMN05216252_1156</name>
</gene>
<reference evidence="8 9" key="1">
    <citation type="submission" date="2017-06" db="EMBL/GenBank/DDBJ databases">
        <authorList>
            <person name="Kim H.J."/>
            <person name="Triplett B.A."/>
        </authorList>
    </citation>
    <scope>NUCLEOTIDE SEQUENCE [LARGE SCALE GENOMIC DNA]</scope>
    <source>
        <strain evidence="8 9">CGMCC 4.1858</strain>
    </source>
</reference>
<dbReference type="Proteomes" id="UP000198280">
    <property type="component" value="Unassembled WGS sequence"/>
</dbReference>
<feature type="domain" description="Glucose-methanol-choline oxidoreductase N-terminal" evidence="6">
    <location>
        <begin position="86"/>
        <end position="109"/>
    </location>
</feature>
<dbReference type="InterPro" id="IPR007867">
    <property type="entry name" value="GMC_OxRtase_C"/>
</dbReference>
<evidence type="ECO:0000313" key="8">
    <source>
        <dbReference type="EMBL" id="SNT13609.1"/>
    </source>
</evidence>
<dbReference type="Gene3D" id="3.50.50.60">
    <property type="entry name" value="FAD/NAD(P)-binding domain"/>
    <property type="match status" value="1"/>
</dbReference>
<dbReference type="PANTHER" id="PTHR11552:SF147">
    <property type="entry name" value="CHOLINE DEHYDROGENASE, MITOCHONDRIAL"/>
    <property type="match status" value="1"/>
</dbReference>
<keyword evidence="4 5" id="KW-0274">FAD</keyword>